<dbReference type="EMBL" id="LVVT01000002">
    <property type="protein sequence ID" value="TQS84325.1"/>
    <property type="molecule type" value="Genomic_DNA"/>
</dbReference>
<evidence type="ECO:0000256" key="7">
    <source>
        <dbReference type="ARBA" id="ARBA00048552"/>
    </source>
</evidence>
<dbReference type="NCBIfam" id="TIGR02389">
    <property type="entry name" value="RNA_pol_rpoA2"/>
    <property type="match status" value="1"/>
</dbReference>
<dbReference type="GO" id="GO:0005737">
    <property type="term" value="C:cytoplasm"/>
    <property type="evidence" value="ECO:0007669"/>
    <property type="project" value="UniProtKB-SubCell"/>
</dbReference>
<keyword evidence="4 8" id="KW-0548">Nucleotidyltransferase</keyword>
<keyword evidence="6 8" id="KW-0804">Transcription</keyword>
<organism evidence="11 12">
    <name type="scientific">Candidatus Methanomassiliicoccus intestinalis</name>
    <dbReference type="NCBI Taxonomy" id="1406512"/>
    <lineage>
        <taxon>Archaea</taxon>
        <taxon>Methanobacteriati</taxon>
        <taxon>Thermoplasmatota</taxon>
        <taxon>Thermoplasmata</taxon>
        <taxon>Methanomassiliicoccales</taxon>
        <taxon>Methanomassiliicoccaceae</taxon>
        <taxon>Methanomassiliicoccus</taxon>
    </lineage>
</organism>
<comment type="subunit">
    <text evidence="8">Part of the RNA polymerase complex.</text>
</comment>
<feature type="region of interest" description="Disordered" evidence="9">
    <location>
        <begin position="53"/>
        <end position="80"/>
    </location>
</feature>
<dbReference type="GO" id="GO:0006351">
    <property type="term" value="P:DNA-templated transcription"/>
    <property type="evidence" value="ECO:0007669"/>
    <property type="project" value="UniProtKB-UniRule"/>
</dbReference>
<proteinExistence type="inferred from homology"/>
<keyword evidence="1 8" id="KW-0240">DNA-directed RNA polymerase</keyword>
<evidence type="ECO:0000256" key="2">
    <source>
        <dbReference type="ARBA" id="ARBA00022490"/>
    </source>
</evidence>
<comment type="catalytic activity">
    <reaction evidence="7 8">
        <text>RNA(n) + a ribonucleoside 5'-triphosphate = RNA(n+1) + diphosphate</text>
        <dbReference type="Rhea" id="RHEA:21248"/>
        <dbReference type="Rhea" id="RHEA-COMP:14527"/>
        <dbReference type="Rhea" id="RHEA-COMP:17342"/>
        <dbReference type="ChEBI" id="CHEBI:33019"/>
        <dbReference type="ChEBI" id="CHEBI:61557"/>
        <dbReference type="ChEBI" id="CHEBI:140395"/>
        <dbReference type="EC" id="2.7.7.6"/>
    </reaction>
</comment>
<comment type="function">
    <text evidence="8">DNA-dependent RNA polymerase (RNAP) catalyzes the transcription of DNA into RNA using the four ribonucleoside triphosphates as substrates. Forms part of the jaw domain.</text>
</comment>
<dbReference type="HAMAP" id="MF_00411">
    <property type="entry name" value="RNApol_arch_Rpo1C"/>
    <property type="match status" value="1"/>
</dbReference>
<gene>
    <name evidence="8" type="primary">rpo1C</name>
    <name evidence="8" type="synonym">rpoA2</name>
    <name evidence="11" type="ORF">A3207_05655</name>
</gene>
<evidence type="ECO:0000256" key="3">
    <source>
        <dbReference type="ARBA" id="ARBA00022679"/>
    </source>
</evidence>
<evidence type="ECO:0000256" key="1">
    <source>
        <dbReference type="ARBA" id="ARBA00022478"/>
    </source>
</evidence>
<comment type="subcellular location">
    <subcellularLocation>
        <location evidence="8">Cytoplasm</location>
    </subcellularLocation>
</comment>
<dbReference type="PANTHER" id="PTHR19376:SF32">
    <property type="entry name" value="DNA-DIRECTED RNA POLYMERASE III SUBUNIT RPC1"/>
    <property type="match status" value="1"/>
</dbReference>
<reference evidence="11" key="1">
    <citation type="submission" date="2016-03" db="EMBL/GenBank/DDBJ databases">
        <authorList>
            <person name="Borrel G."/>
            <person name="Mccann A."/>
            <person name="O'Toole P.W."/>
        </authorList>
    </citation>
    <scope>NUCLEOTIDE SEQUENCE</scope>
    <source>
        <strain evidence="11">183</strain>
    </source>
</reference>
<dbReference type="GO" id="GO:0003899">
    <property type="term" value="F:DNA-directed RNA polymerase activity"/>
    <property type="evidence" value="ECO:0007669"/>
    <property type="project" value="UniProtKB-UniRule"/>
</dbReference>
<comment type="caution">
    <text evidence="11">The sequence shown here is derived from an EMBL/GenBank/DDBJ whole genome shotgun (WGS) entry which is preliminary data.</text>
</comment>
<feature type="compositionally biased region" description="Basic and acidic residues" evidence="9">
    <location>
        <begin position="63"/>
        <end position="80"/>
    </location>
</feature>
<evidence type="ECO:0000256" key="4">
    <source>
        <dbReference type="ARBA" id="ARBA00022695"/>
    </source>
</evidence>
<name>A0A8J8TE51_9ARCH</name>
<dbReference type="Pfam" id="PF04998">
    <property type="entry name" value="RNA_pol_Rpb1_5"/>
    <property type="match status" value="1"/>
</dbReference>
<dbReference type="GO" id="GO:0003677">
    <property type="term" value="F:DNA binding"/>
    <property type="evidence" value="ECO:0007669"/>
    <property type="project" value="UniProtKB-UniRule"/>
</dbReference>
<dbReference type="Proteomes" id="UP000752814">
    <property type="component" value="Unassembled WGS sequence"/>
</dbReference>
<feature type="domain" description="RNA polymerase Rpb1" evidence="10">
    <location>
        <begin position="51"/>
        <end position="423"/>
    </location>
</feature>
<keyword evidence="2 8" id="KW-0963">Cytoplasm</keyword>
<dbReference type="InterPro" id="IPR007081">
    <property type="entry name" value="RNA_pol_Rpb1_5"/>
</dbReference>
<dbReference type="InterPro" id="IPR012757">
    <property type="entry name" value="RPO1C"/>
</dbReference>
<dbReference type="RefSeq" id="WP_400195286.1">
    <property type="nucleotide sequence ID" value="NZ_CAYAYE010000032.1"/>
</dbReference>
<dbReference type="Gene3D" id="1.10.150.390">
    <property type="match status" value="1"/>
</dbReference>
<evidence type="ECO:0000256" key="6">
    <source>
        <dbReference type="ARBA" id="ARBA00023163"/>
    </source>
</evidence>
<dbReference type="GO" id="GO:0000428">
    <property type="term" value="C:DNA-directed RNA polymerase complex"/>
    <property type="evidence" value="ECO:0007669"/>
    <property type="project" value="UniProtKB-KW"/>
</dbReference>
<evidence type="ECO:0000313" key="11">
    <source>
        <dbReference type="EMBL" id="TQS84325.1"/>
    </source>
</evidence>
<protein>
    <recommendedName>
        <fullName evidence="8">DNA-directed RNA polymerase subunit Rpo1C</fullName>
        <ecNumber evidence="8">2.7.7.6</ecNumber>
    </recommendedName>
    <alternativeName>
        <fullName evidence="8">DNA-directed RNA polymerase subunit A''</fullName>
    </alternativeName>
</protein>
<accession>A0A8J8TE51</accession>
<dbReference type="SUPFAM" id="SSF64484">
    <property type="entry name" value="beta and beta-prime subunits of DNA dependent RNA-polymerase"/>
    <property type="match status" value="1"/>
</dbReference>
<evidence type="ECO:0000313" key="12">
    <source>
        <dbReference type="Proteomes" id="UP000752814"/>
    </source>
</evidence>
<evidence type="ECO:0000256" key="5">
    <source>
        <dbReference type="ARBA" id="ARBA00023125"/>
    </source>
</evidence>
<dbReference type="PANTHER" id="PTHR19376">
    <property type="entry name" value="DNA-DIRECTED RNA POLYMERASE"/>
    <property type="match status" value="1"/>
</dbReference>
<dbReference type="AlphaFoldDB" id="A0A8J8TE51"/>
<keyword evidence="3 8" id="KW-0808">Transferase</keyword>
<sequence>MARKDTQNALRRRGVSDAVIEKLLSSYSTIGDVSAASVEELINAGLTSEEAADVSVKVGKTTTKRETKKSSSKKQQEAPAEKIHYNLVDKSRAHTELEEKLLTMLEENDMTLPMRVISNIASRIEGIIIPEEKILEVLKKSYDRYREHQMDANESAGILAAQSIGEPGTQMTMRTFHYAGVAEINVTLGLPRLIEIVDARRVPSTPMMEVHIEPAYMGDVDIVRKVASKIEKTTLLDIADIETDIANMKVVVHLDPVKLEQKDITIQQIQEKLSKDRRLRGLVTVEDGQVVISSDEPSFKKLQAIVQASRDAVIQGLDGIERAILRKQGNEYVIYTAGSNLREVLNEDKVDKTRTTTNSIQEIYDVLGVEAARNSIINEASRTLEEQGLSVDIRHIMLVADLMTNDGDVKAIGRHGISGRKSSVLARAAFEITATHLLHAALTGEVDYLDGVAENIIVGQPVTLGTGAVNLIYSPKRPKEAQE</sequence>
<evidence type="ECO:0000259" key="10">
    <source>
        <dbReference type="Pfam" id="PF04998"/>
    </source>
</evidence>
<keyword evidence="5 8" id="KW-0238">DNA-binding</keyword>
<evidence type="ECO:0000256" key="8">
    <source>
        <dbReference type="HAMAP-Rule" id="MF_00411"/>
    </source>
</evidence>
<dbReference type="InterPro" id="IPR045867">
    <property type="entry name" value="DNA-dir_RpoC_beta_prime"/>
</dbReference>
<dbReference type="EC" id="2.7.7.6" evidence="8"/>
<dbReference type="CDD" id="cd06528">
    <property type="entry name" value="RNAP_A"/>
    <property type="match status" value="1"/>
</dbReference>
<evidence type="ECO:0000256" key="9">
    <source>
        <dbReference type="SAM" id="MobiDB-lite"/>
    </source>
</evidence>
<comment type="similarity">
    <text evidence="8">Belongs to the RNA polymerase beta' chain family.</text>
</comment>